<reference evidence="3" key="1">
    <citation type="journal article" date="2023" name="Mol. Phylogenet. Evol.">
        <title>Genome-scale phylogeny and comparative genomics of the fungal order Sordariales.</title>
        <authorList>
            <person name="Hensen N."/>
            <person name="Bonometti L."/>
            <person name="Westerberg I."/>
            <person name="Brannstrom I.O."/>
            <person name="Guillou S."/>
            <person name="Cros-Aarteil S."/>
            <person name="Calhoun S."/>
            <person name="Haridas S."/>
            <person name="Kuo A."/>
            <person name="Mondo S."/>
            <person name="Pangilinan J."/>
            <person name="Riley R."/>
            <person name="LaButti K."/>
            <person name="Andreopoulos B."/>
            <person name="Lipzen A."/>
            <person name="Chen C."/>
            <person name="Yan M."/>
            <person name="Daum C."/>
            <person name="Ng V."/>
            <person name="Clum A."/>
            <person name="Steindorff A."/>
            <person name="Ohm R.A."/>
            <person name="Martin F."/>
            <person name="Silar P."/>
            <person name="Natvig D.O."/>
            <person name="Lalanne C."/>
            <person name="Gautier V."/>
            <person name="Ament-Velasquez S.L."/>
            <person name="Kruys A."/>
            <person name="Hutchinson M.I."/>
            <person name="Powell A.J."/>
            <person name="Barry K."/>
            <person name="Miller A.N."/>
            <person name="Grigoriev I.V."/>
            <person name="Debuchy R."/>
            <person name="Gladieux P."/>
            <person name="Hiltunen Thoren M."/>
            <person name="Johannesson H."/>
        </authorList>
    </citation>
    <scope>NUCLEOTIDE SEQUENCE</scope>
    <source>
        <strain evidence="3">PSN324</strain>
    </source>
</reference>
<feature type="compositionally biased region" description="Basic and acidic residues" evidence="1">
    <location>
        <begin position="995"/>
        <end position="1008"/>
    </location>
</feature>
<dbReference type="GO" id="GO:0005634">
    <property type="term" value="C:nucleus"/>
    <property type="evidence" value="ECO:0007669"/>
    <property type="project" value="TreeGrafter"/>
</dbReference>
<dbReference type="GO" id="GO:0006302">
    <property type="term" value="P:double-strand break repair"/>
    <property type="evidence" value="ECO:0007669"/>
    <property type="project" value="TreeGrafter"/>
</dbReference>
<feature type="compositionally biased region" description="Basic and acidic residues" evidence="1">
    <location>
        <begin position="434"/>
        <end position="466"/>
    </location>
</feature>
<feature type="domain" description="5'-3' DNA helicase ZGRF1-like N-terminal" evidence="2">
    <location>
        <begin position="26"/>
        <end position="107"/>
    </location>
</feature>
<dbReference type="AlphaFoldDB" id="A0AAV9HHS5"/>
<dbReference type="Proteomes" id="UP001321749">
    <property type="component" value="Unassembled WGS sequence"/>
</dbReference>
<feature type="compositionally biased region" description="Low complexity" evidence="1">
    <location>
        <begin position="220"/>
        <end position="233"/>
    </location>
</feature>
<proteinExistence type="predicted"/>
<dbReference type="GO" id="GO:0035861">
    <property type="term" value="C:site of double-strand break"/>
    <property type="evidence" value="ECO:0007669"/>
    <property type="project" value="TreeGrafter"/>
</dbReference>
<evidence type="ECO:0000256" key="1">
    <source>
        <dbReference type="SAM" id="MobiDB-lite"/>
    </source>
</evidence>
<gene>
    <name evidence="3" type="ORF">QBC42DRAFT_348864</name>
</gene>
<dbReference type="Pfam" id="PF10382">
    <property type="entry name" value="ZGRF1-like_N"/>
    <property type="match status" value="1"/>
</dbReference>
<feature type="compositionally biased region" description="Low complexity" evidence="1">
    <location>
        <begin position="123"/>
        <end position="145"/>
    </location>
</feature>
<feature type="region of interest" description="Disordered" evidence="1">
    <location>
        <begin position="548"/>
        <end position="574"/>
    </location>
</feature>
<comment type="caution">
    <text evidence="3">The sequence shown here is derived from an EMBL/GenBank/DDBJ whole genome shotgun (WGS) entry which is preliminary data.</text>
</comment>
<dbReference type="InterPro" id="IPR052800">
    <property type="entry name" value="DNA_Repair_Helicase_ZGRF1"/>
</dbReference>
<name>A0AAV9HHS5_9PEZI</name>
<feature type="compositionally biased region" description="Basic and acidic residues" evidence="1">
    <location>
        <begin position="641"/>
        <end position="652"/>
    </location>
</feature>
<evidence type="ECO:0000313" key="4">
    <source>
        <dbReference type="Proteomes" id="UP001321749"/>
    </source>
</evidence>
<feature type="compositionally biased region" description="Acidic residues" evidence="1">
    <location>
        <begin position="399"/>
        <end position="408"/>
    </location>
</feature>
<protein>
    <recommendedName>
        <fullName evidence="2">5'-3' DNA helicase ZGRF1-like N-terminal domain-containing protein</fullName>
    </recommendedName>
</protein>
<feature type="compositionally biased region" description="Polar residues" evidence="1">
    <location>
        <begin position="723"/>
        <end position="732"/>
    </location>
</feature>
<organism evidence="3 4">
    <name type="scientific">Cladorrhinum samala</name>
    <dbReference type="NCBI Taxonomy" id="585594"/>
    <lineage>
        <taxon>Eukaryota</taxon>
        <taxon>Fungi</taxon>
        <taxon>Dikarya</taxon>
        <taxon>Ascomycota</taxon>
        <taxon>Pezizomycotina</taxon>
        <taxon>Sordariomycetes</taxon>
        <taxon>Sordariomycetidae</taxon>
        <taxon>Sordariales</taxon>
        <taxon>Podosporaceae</taxon>
        <taxon>Cladorrhinum</taxon>
    </lineage>
</organism>
<feature type="compositionally biased region" description="Polar residues" evidence="1">
    <location>
        <begin position="598"/>
        <end position="616"/>
    </location>
</feature>
<dbReference type="InterPro" id="IPR018838">
    <property type="entry name" value="ZGRF1-like_N"/>
</dbReference>
<evidence type="ECO:0000259" key="2">
    <source>
        <dbReference type="Pfam" id="PF10382"/>
    </source>
</evidence>
<feature type="compositionally biased region" description="Basic and acidic residues" evidence="1">
    <location>
        <begin position="772"/>
        <end position="784"/>
    </location>
</feature>
<sequence>MPSFPSSGASLPRGQDAATGASSAPVLEFVCLFTHDLRRKQKRWQDGRLKYHTFNKRVMVYDDRGNFIGDMHWTRDYDFDEGEEVQLERGGVIVQVSECVGRQNQDLSELLDKRAKEKEQRQQRTLARPTAAAQAATRTPIATPRVRLDQSIGAPTGHYGRALVPAGSPFERRQQQANESPESRDDSRATKRRKYDETPPSRMGYAQALFGAPLTLSAVPMSSAPSRKPPASSTNRIQPERPTSLMGDLGKQSSPDEPEEIPPSLAVRAGLSKANMIAPLLRARPEPREAASERNRNEVERVTGKGGLNRTQLGSRPVNAAGPKPQKAYQGRVIPHTASTATKRPGPSPETANPQPLSLVSAVETAPKSRRGLVEGDQRSAPRTQIRLPRSKSIVSDDGTCDDADDAGCDSKVQEVVSNISRSKQRIAAAPRRPVLEEPTSRLDHVEKETKSPPEPPQEPRVELRMKPRQKRGLLMLSDHGAKPKRSKVRHEARKVLDPPPTSPEPKETVSAGKLAAANFQDSVAVPATGNDDGIVLISSDTSNNIAASGREAPMCGTASDLPNPLDSMAAGRPKTPETVYNLLGGTDAEFVTRLPPRQNSKVVQERANASFSRPQSAKEARKTVADSTELGPVTRSSVIKTHELSENEVPARRLRKRRTLPVEESDSEEEEEDEEELPQVPVGPRLARLGRKSVKSREVIGFVPSSSPVPGPTINVGFVSHPVSSYDQDSPSEAEESRAPPNKISESPASTTDEESLEACFVIRADARQPSRAPIKDADKLTAADEPSSEAVRGGASIKKLGAVPQLASENRNNNNNNDTINTIITQRSNSLWGPLKSPNAVGAPTDARGVAPACQSVRSDLRHAGEADLGYAGTAANLQNVAAREKDSAPKTMGPVADTGAAVAAVTTTTLQSRSHKNEELGNLHENATIISAPTKPPAQQSSAGSSRPRIANPATRGRKAALKSDAAGQVPRSILPPPELGPPARMNIRAPEAPRPDVTANERPKRVMRFPGFTTAKVGGGPWSREADDLLETGRPCRDWT</sequence>
<dbReference type="PANTHER" id="PTHR28535">
    <property type="entry name" value="ZINC FINGER GRF-TYPE CONTAINING 1"/>
    <property type="match status" value="1"/>
</dbReference>
<feature type="compositionally biased region" description="Basic and acidic residues" evidence="1">
    <location>
        <begin position="283"/>
        <end position="303"/>
    </location>
</feature>
<feature type="region of interest" description="Disordered" evidence="1">
    <location>
        <begin position="281"/>
        <end position="511"/>
    </location>
</feature>
<dbReference type="EMBL" id="MU865038">
    <property type="protein sequence ID" value="KAK4459406.1"/>
    <property type="molecule type" value="Genomic_DNA"/>
</dbReference>
<reference evidence="3" key="2">
    <citation type="submission" date="2023-06" db="EMBL/GenBank/DDBJ databases">
        <authorList>
            <consortium name="Lawrence Berkeley National Laboratory"/>
            <person name="Mondo S.J."/>
            <person name="Hensen N."/>
            <person name="Bonometti L."/>
            <person name="Westerberg I."/>
            <person name="Brannstrom I.O."/>
            <person name="Guillou S."/>
            <person name="Cros-Aarteil S."/>
            <person name="Calhoun S."/>
            <person name="Haridas S."/>
            <person name="Kuo A."/>
            <person name="Pangilinan J."/>
            <person name="Riley R."/>
            <person name="Labutti K."/>
            <person name="Andreopoulos B."/>
            <person name="Lipzen A."/>
            <person name="Chen C."/>
            <person name="Yanf M."/>
            <person name="Daum C."/>
            <person name="Ng V."/>
            <person name="Clum A."/>
            <person name="Steindorff A."/>
            <person name="Ohm R."/>
            <person name="Martin F."/>
            <person name="Silar P."/>
            <person name="Natvig D."/>
            <person name="Lalanne C."/>
            <person name="Gautier V."/>
            <person name="Ament-Velasquez S.L."/>
            <person name="Kruys A."/>
            <person name="Hutchinson M.I."/>
            <person name="Powell A.J."/>
            <person name="Barry K."/>
            <person name="Miller A.N."/>
            <person name="Grigoriev I.V."/>
            <person name="Debuchy R."/>
            <person name="Gladieux P."/>
            <person name="Thoren M.H."/>
            <person name="Johannesson H."/>
        </authorList>
    </citation>
    <scope>NUCLEOTIDE SEQUENCE</scope>
    <source>
        <strain evidence="3">PSN324</strain>
    </source>
</reference>
<feature type="compositionally biased region" description="Basic and acidic residues" evidence="1">
    <location>
        <begin position="181"/>
        <end position="199"/>
    </location>
</feature>
<feature type="region of interest" description="Disordered" evidence="1">
    <location>
        <begin position="220"/>
        <end position="262"/>
    </location>
</feature>
<feature type="region of interest" description="Disordered" evidence="1">
    <location>
        <begin position="772"/>
        <end position="798"/>
    </location>
</feature>
<feature type="region of interest" description="Disordered" evidence="1">
    <location>
        <begin position="114"/>
        <end position="204"/>
    </location>
</feature>
<evidence type="ECO:0000313" key="3">
    <source>
        <dbReference type="EMBL" id="KAK4459406.1"/>
    </source>
</evidence>
<accession>A0AAV9HHS5</accession>
<feature type="region of interest" description="Disordered" evidence="1">
    <location>
        <begin position="593"/>
        <end position="756"/>
    </location>
</feature>
<feature type="compositionally biased region" description="Basic residues" evidence="1">
    <location>
        <begin position="483"/>
        <end position="493"/>
    </location>
</feature>
<keyword evidence="4" id="KW-1185">Reference proteome</keyword>
<feature type="region of interest" description="Disordered" evidence="1">
    <location>
        <begin position="931"/>
        <end position="1044"/>
    </location>
</feature>
<feature type="compositionally biased region" description="Acidic residues" evidence="1">
    <location>
        <begin position="664"/>
        <end position="678"/>
    </location>
</feature>
<dbReference type="PANTHER" id="PTHR28535:SF1">
    <property type="entry name" value="PROTEIN ZGRF1"/>
    <property type="match status" value="1"/>
</dbReference>